<gene>
    <name evidence="1" type="ORF">Tco_0923229</name>
</gene>
<organism evidence="1 2">
    <name type="scientific">Tanacetum coccineum</name>
    <dbReference type="NCBI Taxonomy" id="301880"/>
    <lineage>
        <taxon>Eukaryota</taxon>
        <taxon>Viridiplantae</taxon>
        <taxon>Streptophyta</taxon>
        <taxon>Embryophyta</taxon>
        <taxon>Tracheophyta</taxon>
        <taxon>Spermatophyta</taxon>
        <taxon>Magnoliopsida</taxon>
        <taxon>eudicotyledons</taxon>
        <taxon>Gunneridae</taxon>
        <taxon>Pentapetalae</taxon>
        <taxon>asterids</taxon>
        <taxon>campanulids</taxon>
        <taxon>Asterales</taxon>
        <taxon>Asteraceae</taxon>
        <taxon>Asteroideae</taxon>
        <taxon>Anthemideae</taxon>
        <taxon>Anthemidinae</taxon>
        <taxon>Tanacetum</taxon>
    </lineage>
</organism>
<dbReference type="Proteomes" id="UP001151760">
    <property type="component" value="Unassembled WGS sequence"/>
</dbReference>
<protein>
    <submittedName>
        <fullName evidence="1">Uncharacterized protein</fullName>
    </submittedName>
</protein>
<evidence type="ECO:0000313" key="2">
    <source>
        <dbReference type="Proteomes" id="UP001151760"/>
    </source>
</evidence>
<reference evidence="1" key="1">
    <citation type="journal article" date="2022" name="Int. J. Mol. Sci.">
        <title>Draft Genome of Tanacetum Coccineum: Genomic Comparison of Closely Related Tanacetum-Family Plants.</title>
        <authorList>
            <person name="Yamashiro T."/>
            <person name="Shiraishi A."/>
            <person name="Nakayama K."/>
            <person name="Satake H."/>
        </authorList>
    </citation>
    <scope>NUCLEOTIDE SEQUENCE</scope>
</reference>
<sequence length="89" mass="9938">MSDEPLGDDTKPESFDVTFSNPLFDFNDDYTLCYDNPLFDEEFEDISSLDPPELTPVIDEPTLLVTLPLPCTDVLGDAIVDIALPLRDN</sequence>
<evidence type="ECO:0000313" key="1">
    <source>
        <dbReference type="EMBL" id="GJT32810.1"/>
    </source>
</evidence>
<comment type="caution">
    <text evidence="1">The sequence shown here is derived from an EMBL/GenBank/DDBJ whole genome shotgun (WGS) entry which is preliminary data.</text>
</comment>
<dbReference type="EMBL" id="BQNB010014823">
    <property type="protein sequence ID" value="GJT32810.1"/>
    <property type="molecule type" value="Genomic_DNA"/>
</dbReference>
<reference evidence="1" key="2">
    <citation type="submission" date="2022-01" db="EMBL/GenBank/DDBJ databases">
        <authorList>
            <person name="Yamashiro T."/>
            <person name="Shiraishi A."/>
            <person name="Satake H."/>
            <person name="Nakayama K."/>
        </authorList>
    </citation>
    <scope>NUCLEOTIDE SEQUENCE</scope>
</reference>
<accession>A0ABQ5D0E1</accession>
<proteinExistence type="predicted"/>
<name>A0ABQ5D0E1_9ASTR</name>
<keyword evidence="2" id="KW-1185">Reference proteome</keyword>